<organism evidence="1">
    <name type="scientific">uncultured Desulfobacterium sp</name>
    <dbReference type="NCBI Taxonomy" id="201089"/>
    <lineage>
        <taxon>Bacteria</taxon>
        <taxon>Pseudomonadati</taxon>
        <taxon>Thermodesulfobacteriota</taxon>
        <taxon>Desulfobacteria</taxon>
        <taxon>Desulfobacterales</taxon>
        <taxon>Desulfobacteriaceae</taxon>
        <taxon>Desulfobacterium</taxon>
        <taxon>environmental samples</taxon>
    </lineage>
</organism>
<accession>E1YGW1</accession>
<sequence length="38" mass="4226">MQMVGFNISVSDTIKNISTIIVSGITYNILKINNIKEL</sequence>
<evidence type="ECO:0000313" key="1">
    <source>
        <dbReference type="EMBL" id="CBX29805.1"/>
    </source>
</evidence>
<name>E1YGW1_9BACT</name>
<reference evidence="1" key="1">
    <citation type="journal article" date="2011" name="Environ. Microbiol.">
        <title>Genomic insights into the metabolic potential of the polycyclic aromatic hydrocarbon degrading sulfate-reducing Deltaproteobacterium N47.</title>
        <authorList>
            <person name="Bergmann F."/>
            <person name="Selesi D."/>
            <person name="Weinmaier T."/>
            <person name="Tischler P."/>
            <person name="Rattei T."/>
            <person name="Meckenstock R.U."/>
        </authorList>
    </citation>
    <scope>NUCLEOTIDE SEQUENCE</scope>
</reference>
<dbReference type="EMBL" id="FR695873">
    <property type="protein sequence ID" value="CBX29805.1"/>
    <property type="molecule type" value="Genomic_DNA"/>
</dbReference>
<gene>
    <name evidence="1" type="ORF">N47_F15000</name>
</gene>
<protein>
    <submittedName>
        <fullName evidence="1">Uncharacterized protein</fullName>
    </submittedName>
</protein>
<dbReference type="AlphaFoldDB" id="E1YGW1"/>
<proteinExistence type="predicted"/>